<accession>A0ABT8RI17</accession>
<evidence type="ECO:0000313" key="1">
    <source>
        <dbReference type="EMBL" id="MDO1451743.1"/>
    </source>
</evidence>
<protein>
    <submittedName>
        <fullName evidence="1">DUF2625 domain-containing protein</fullName>
    </submittedName>
</protein>
<dbReference type="InterPro" id="IPR021239">
    <property type="entry name" value="DUF2625"/>
</dbReference>
<dbReference type="Pfam" id="PF10946">
    <property type="entry name" value="DUF2625"/>
    <property type="match status" value="1"/>
</dbReference>
<dbReference type="NCBIfam" id="NF008498">
    <property type="entry name" value="PRK11408.1-5"/>
    <property type="match status" value="1"/>
</dbReference>
<comment type="caution">
    <text evidence="1">The sequence shown here is derived from an EMBL/GenBank/DDBJ whole genome shotgun (WGS) entry which is preliminary data.</text>
</comment>
<dbReference type="EMBL" id="JAUKPO010000086">
    <property type="protein sequence ID" value="MDO1451743.1"/>
    <property type="molecule type" value="Genomic_DNA"/>
</dbReference>
<dbReference type="RefSeq" id="WP_302042540.1">
    <property type="nucleotide sequence ID" value="NZ_JAUKPO010000086.1"/>
</dbReference>
<proteinExistence type="predicted"/>
<name>A0ABT8RI17_9BACT</name>
<organism evidence="1 2">
    <name type="scientific">Rhodocytophaga aerolata</name>
    <dbReference type="NCBI Taxonomy" id="455078"/>
    <lineage>
        <taxon>Bacteria</taxon>
        <taxon>Pseudomonadati</taxon>
        <taxon>Bacteroidota</taxon>
        <taxon>Cytophagia</taxon>
        <taxon>Cytophagales</taxon>
        <taxon>Rhodocytophagaceae</taxon>
        <taxon>Rhodocytophaga</taxon>
    </lineage>
</organism>
<reference evidence="1" key="1">
    <citation type="submission" date="2023-07" db="EMBL/GenBank/DDBJ databases">
        <title>The genome sequence of Rhodocytophaga aerolata KACC 12507.</title>
        <authorList>
            <person name="Zhang X."/>
        </authorList>
    </citation>
    <scope>NUCLEOTIDE SEQUENCE</scope>
    <source>
        <strain evidence="1">KACC 12507</strain>
    </source>
</reference>
<keyword evidence="2" id="KW-1185">Reference proteome</keyword>
<dbReference type="Proteomes" id="UP001168528">
    <property type="component" value="Unassembled WGS sequence"/>
</dbReference>
<evidence type="ECO:0000313" key="2">
    <source>
        <dbReference type="Proteomes" id="UP001168528"/>
    </source>
</evidence>
<sequence>MKTKLVILLLFIVQGVHGQTAKMRTVSELINKQDPGWELVLEWMKQATNKVEVLPKDNKRAEQALYETQVTTRSPMGAIVYETGGILIDEGWIRILGSGSTHLNRSLIGWNMGKSMSQLGERPSFLLIADDAIGGFFAINGGAFGAEDAGKIFYFSPDNLEWESLGIGYSEFLTFCFSGDLTKFYEGLRWNGWQAEIKNMDGNQGISFYPFLWTKEGKDLSIVSRRPVPIEELWTLYNEQKK</sequence>
<gene>
    <name evidence="1" type="ORF">Q0590_36050</name>
</gene>